<sequence length="170" mass="19674">MMLTFEQKLSIFDSFPQLERRDVSLGRVNYHYEQSVYDKKTVVYRLHPNGNGYVYAGLLEGYEVDPKGFVNIRDYDEEKLRDLVEKSVSSLSVNENMERNSRDASSESPQPSLNIQTQGGVWVNANGEQLTLKYEDDLWYIYSGISIEMVFETREEAGEYLAEEGFNPQK</sequence>
<name>A0A7W3XQB5_9BACL</name>
<dbReference type="Proteomes" id="UP000567067">
    <property type="component" value="Unassembled WGS sequence"/>
</dbReference>
<gene>
    <name evidence="2" type="ORF">FHR92_000655</name>
</gene>
<feature type="region of interest" description="Disordered" evidence="1">
    <location>
        <begin position="92"/>
        <end position="115"/>
    </location>
</feature>
<evidence type="ECO:0000313" key="3">
    <source>
        <dbReference type="Proteomes" id="UP000567067"/>
    </source>
</evidence>
<feature type="compositionally biased region" description="Polar residues" evidence="1">
    <location>
        <begin position="106"/>
        <end position="115"/>
    </location>
</feature>
<evidence type="ECO:0000256" key="1">
    <source>
        <dbReference type="SAM" id="MobiDB-lite"/>
    </source>
</evidence>
<organism evidence="2 3">
    <name type="scientific">Fontibacillus solani</name>
    <dbReference type="NCBI Taxonomy" id="1572857"/>
    <lineage>
        <taxon>Bacteria</taxon>
        <taxon>Bacillati</taxon>
        <taxon>Bacillota</taxon>
        <taxon>Bacilli</taxon>
        <taxon>Bacillales</taxon>
        <taxon>Paenibacillaceae</taxon>
        <taxon>Fontibacillus</taxon>
    </lineage>
</organism>
<dbReference type="AlphaFoldDB" id="A0A7W3XQB5"/>
<comment type="caution">
    <text evidence="2">The sequence shown here is derived from an EMBL/GenBank/DDBJ whole genome shotgun (WGS) entry which is preliminary data.</text>
</comment>
<reference evidence="2 3" key="1">
    <citation type="submission" date="2020-08" db="EMBL/GenBank/DDBJ databases">
        <title>Genomic Encyclopedia of Type Strains, Phase III (KMG-III): the genomes of soil and plant-associated and newly described type strains.</title>
        <authorList>
            <person name="Whitman W."/>
        </authorList>
    </citation>
    <scope>NUCLEOTIDE SEQUENCE [LARGE SCALE GENOMIC DNA]</scope>
    <source>
        <strain evidence="2 3">CECT 8693</strain>
    </source>
</reference>
<keyword evidence="3" id="KW-1185">Reference proteome</keyword>
<dbReference type="EMBL" id="JACJIP010000003">
    <property type="protein sequence ID" value="MBA9084201.1"/>
    <property type="molecule type" value="Genomic_DNA"/>
</dbReference>
<evidence type="ECO:0000313" key="2">
    <source>
        <dbReference type="EMBL" id="MBA9084201.1"/>
    </source>
</evidence>
<proteinExistence type="predicted"/>
<accession>A0A7W3XQB5</accession>
<protein>
    <submittedName>
        <fullName evidence="2">Uncharacterized protein</fullName>
    </submittedName>
</protein>
<feature type="compositionally biased region" description="Basic and acidic residues" evidence="1">
    <location>
        <begin position="96"/>
        <end position="105"/>
    </location>
</feature>